<protein>
    <recommendedName>
        <fullName evidence="4">ABC Superfamily</fullName>
    </recommendedName>
</protein>
<evidence type="ECO:0000313" key="3">
    <source>
        <dbReference type="Proteomes" id="UP000237271"/>
    </source>
</evidence>
<feature type="compositionally biased region" description="Polar residues" evidence="1">
    <location>
        <begin position="12"/>
        <end position="25"/>
    </location>
</feature>
<dbReference type="EMBL" id="NCKW01005135">
    <property type="protein sequence ID" value="POM73437.1"/>
    <property type="molecule type" value="Genomic_DNA"/>
</dbReference>
<accession>A0A2P4Y6L1</accession>
<dbReference type="AlphaFoldDB" id="A0A2P4Y6L1"/>
<feature type="region of interest" description="Disordered" evidence="1">
    <location>
        <begin position="1"/>
        <end position="125"/>
    </location>
</feature>
<organism evidence="2 3">
    <name type="scientific">Phytophthora palmivora</name>
    <dbReference type="NCBI Taxonomy" id="4796"/>
    <lineage>
        <taxon>Eukaryota</taxon>
        <taxon>Sar</taxon>
        <taxon>Stramenopiles</taxon>
        <taxon>Oomycota</taxon>
        <taxon>Peronosporomycetes</taxon>
        <taxon>Peronosporales</taxon>
        <taxon>Peronosporaceae</taxon>
        <taxon>Phytophthora</taxon>
    </lineage>
</organism>
<feature type="compositionally biased region" description="Polar residues" evidence="1">
    <location>
        <begin position="63"/>
        <end position="72"/>
    </location>
</feature>
<feature type="compositionally biased region" description="Acidic residues" evidence="1">
    <location>
        <begin position="1"/>
        <end position="11"/>
    </location>
</feature>
<evidence type="ECO:0000256" key="1">
    <source>
        <dbReference type="SAM" id="MobiDB-lite"/>
    </source>
</evidence>
<comment type="caution">
    <text evidence="2">The sequence shown here is derived from an EMBL/GenBank/DDBJ whole genome shotgun (WGS) entry which is preliminary data.</text>
</comment>
<reference evidence="2 3" key="1">
    <citation type="journal article" date="2017" name="Genome Biol. Evol.">
        <title>Phytophthora megakarya and P. palmivora, closely related causal agents of cacao black pod rot, underwent increases in genome sizes and gene numbers by different mechanisms.</title>
        <authorList>
            <person name="Ali S.S."/>
            <person name="Shao J."/>
            <person name="Lary D.J."/>
            <person name="Kronmiller B."/>
            <person name="Shen D."/>
            <person name="Strem M.D."/>
            <person name="Amoako-Attah I."/>
            <person name="Akrofi A.Y."/>
            <person name="Begoude B.A."/>
            <person name="Ten Hoopen G.M."/>
            <person name="Coulibaly K."/>
            <person name="Kebe B.I."/>
            <person name="Melnick R.L."/>
            <person name="Guiltinan M.J."/>
            <person name="Tyler B.M."/>
            <person name="Meinhardt L.W."/>
            <person name="Bailey B.A."/>
        </authorList>
    </citation>
    <scope>NUCLEOTIDE SEQUENCE [LARGE SCALE GENOMIC DNA]</scope>
    <source>
        <strain evidence="3">sbr112.9</strain>
    </source>
</reference>
<gene>
    <name evidence="2" type="ORF">PHPALM_9716</name>
</gene>
<evidence type="ECO:0008006" key="4">
    <source>
        <dbReference type="Google" id="ProtNLM"/>
    </source>
</evidence>
<name>A0A2P4Y6L1_9STRA</name>
<keyword evidence="3" id="KW-1185">Reference proteome</keyword>
<evidence type="ECO:0000313" key="2">
    <source>
        <dbReference type="EMBL" id="POM73437.1"/>
    </source>
</evidence>
<proteinExistence type="predicted"/>
<dbReference type="Proteomes" id="UP000237271">
    <property type="component" value="Unassembled WGS sequence"/>
</dbReference>
<sequence length="178" mass="19280">MITGSESDEDTTGSTKNPTPSQDAPSQDAPLACQEPYLDEGKARAQVAKAAPQKRTDEGATAKKSTTPSRESGFSKGYHSLFGPSDEDEEEGAVTEPQEISNDLDEQQERYQAAQRQGASAPLTPVYLDEQQERYQAAQPQGVSSSAPLTPVYLDEYYPRARGLGHPCSWSTSRPLVV</sequence>